<dbReference type="Proteomes" id="UP001334732">
    <property type="component" value="Chromosome"/>
</dbReference>
<dbReference type="RefSeq" id="WP_324779602.1">
    <property type="nucleotide sequence ID" value="NZ_CP141769.1"/>
</dbReference>
<evidence type="ECO:0000256" key="2">
    <source>
        <dbReference type="ARBA" id="ARBA00008163"/>
    </source>
</evidence>
<evidence type="ECO:0000256" key="3">
    <source>
        <dbReference type="ARBA" id="ARBA00022452"/>
    </source>
</evidence>
<dbReference type="Pfam" id="PF03349">
    <property type="entry name" value="Toluene_X"/>
    <property type="match status" value="1"/>
</dbReference>
<evidence type="ECO:0000256" key="5">
    <source>
        <dbReference type="ARBA" id="ARBA00022729"/>
    </source>
</evidence>
<reference evidence="9 10" key="1">
    <citation type="submission" date="2023-12" db="EMBL/GenBank/DDBJ databases">
        <title>Thiobacillus sedimentum sp. nov., a chemolithoautotrophic sulfur-oxidizing bacterium isolated from freshwater sediment.</title>
        <authorList>
            <person name="Luo J."/>
            <person name="Dai C."/>
        </authorList>
    </citation>
    <scope>NUCLEOTIDE SEQUENCE [LARGE SCALE GENOMIC DNA]</scope>
    <source>
        <strain evidence="9 10">SCUT-2</strain>
    </source>
</reference>
<organism evidence="9 10">
    <name type="scientific">Thiobacillus sedimenti</name>
    <dbReference type="NCBI Taxonomy" id="3110231"/>
    <lineage>
        <taxon>Bacteria</taxon>
        <taxon>Pseudomonadati</taxon>
        <taxon>Pseudomonadota</taxon>
        <taxon>Betaproteobacteria</taxon>
        <taxon>Nitrosomonadales</taxon>
        <taxon>Thiobacillaceae</taxon>
        <taxon>Thiobacillus</taxon>
    </lineage>
</organism>
<comment type="subcellular location">
    <subcellularLocation>
        <location evidence="1">Cell outer membrane</location>
        <topology evidence="1">Multi-pass membrane protein</topology>
    </subcellularLocation>
</comment>
<dbReference type="EMBL" id="CP141769">
    <property type="protein sequence ID" value="WRS39071.1"/>
    <property type="molecule type" value="Genomic_DNA"/>
</dbReference>
<comment type="similarity">
    <text evidence="2">Belongs to the OmpP1/FadL family.</text>
</comment>
<keyword evidence="3" id="KW-1134">Transmembrane beta strand</keyword>
<evidence type="ECO:0000313" key="10">
    <source>
        <dbReference type="Proteomes" id="UP001334732"/>
    </source>
</evidence>
<evidence type="ECO:0000256" key="1">
    <source>
        <dbReference type="ARBA" id="ARBA00004571"/>
    </source>
</evidence>
<proteinExistence type="inferred from homology"/>
<feature type="chain" id="PRO_5047235644" evidence="8">
    <location>
        <begin position="21"/>
        <end position="414"/>
    </location>
</feature>
<dbReference type="SUPFAM" id="SSF56935">
    <property type="entry name" value="Porins"/>
    <property type="match status" value="1"/>
</dbReference>
<protein>
    <submittedName>
        <fullName evidence="9">Outer membrane protein transport protein</fullName>
    </submittedName>
</protein>
<sequence length="414" mass="44223">MMFRINRVAAGLTLAGCAHAALGAGFALIEQNASGLGNAYAGGAAVAEDASTIYFNPAGMSRLPDRQVVLVGHLIKPTMHFSGSAVASVPAPGTSVAGGQGGDAGDWTFIPNVYYAFRLTPQVHLGIAVNTPFGLKTEYDSTWIGRTQAIQSDLKTINVNPSVAYEASDTLSFGAGLSVQYIEATLTNQVHPLVDASRIEIKGNDYGWGFNLGALWQVTPATRIGLAYRSRVDYTLEGDATVSSFPAVPGGPVTAGITMPDTASLSIFHKLSPKWDLLADATWTGWSAFDQLRIMRTNGAQLSNTVENWRDIMRYSLGVTWHMNEELSLRGGVAYDEAPVSDAHRTPRIPDGARTWLAVGGQVRVSGQSAVDFGYAHLFVADVGLNSVDSFGTRLTGQYDSHVDILSVQYTHSF</sequence>
<accession>A0ABZ1CJN0</accession>
<dbReference type="PANTHER" id="PTHR35093:SF8">
    <property type="entry name" value="OUTER MEMBRANE PROTEIN NMB0088-RELATED"/>
    <property type="match status" value="1"/>
</dbReference>
<feature type="signal peptide" evidence="8">
    <location>
        <begin position="1"/>
        <end position="20"/>
    </location>
</feature>
<dbReference type="Gene3D" id="2.40.160.60">
    <property type="entry name" value="Outer membrane protein transport protein (OMPP1/FadL/TodX)"/>
    <property type="match status" value="1"/>
</dbReference>
<keyword evidence="5 8" id="KW-0732">Signal</keyword>
<evidence type="ECO:0000256" key="7">
    <source>
        <dbReference type="ARBA" id="ARBA00023237"/>
    </source>
</evidence>
<evidence type="ECO:0000256" key="8">
    <source>
        <dbReference type="SAM" id="SignalP"/>
    </source>
</evidence>
<keyword evidence="10" id="KW-1185">Reference proteome</keyword>
<evidence type="ECO:0000313" key="9">
    <source>
        <dbReference type="EMBL" id="WRS39071.1"/>
    </source>
</evidence>
<gene>
    <name evidence="9" type="ORF">VA613_13825</name>
</gene>
<dbReference type="PANTHER" id="PTHR35093">
    <property type="entry name" value="OUTER MEMBRANE PROTEIN NMB0088-RELATED"/>
    <property type="match status" value="1"/>
</dbReference>
<evidence type="ECO:0000256" key="4">
    <source>
        <dbReference type="ARBA" id="ARBA00022692"/>
    </source>
</evidence>
<keyword evidence="6" id="KW-0472">Membrane</keyword>
<name>A0ABZ1CJN0_9PROT</name>
<dbReference type="InterPro" id="IPR005017">
    <property type="entry name" value="OMPP1/FadL/TodX"/>
</dbReference>
<keyword evidence="4" id="KW-0812">Transmembrane</keyword>
<evidence type="ECO:0000256" key="6">
    <source>
        <dbReference type="ARBA" id="ARBA00023136"/>
    </source>
</evidence>
<keyword evidence="7" id="KW-0998">Cell outer membrane</keyword>